<comment type="similarity">
    <text evidence="2">Belongs to the UPF0194 family.</text>
</comment>
<evidence type="ECO:0000256" key="3">
    <source>
        <dbReference type="ARBA" id="ARBA00022729"/>
    </source>
</evidence>
<feature type="domain" description="YbhG-like alpha-helical hairpin" evidence="7">
    <location>
        <begin position="76"/>
        <end position="207"/>
    </location>
</feature>
<dbReference type="PANTHER" id="PTHR32347">
    <property type="entry name" value="EFFLUX SYSTEM COMPONENT YKNX-RELATED"/>
    <property type="match status" value="1"/>
</dbReference>
<comment type="subcellular location">
    <subcellularLocation>
        <location evidence="1">Periplasm</location>
    </subcellularLocation>
</comment>
<dbReference type="Proteomes" id="UP001589891">
    <property type="component" value="Unassembled WGS sequence"/>
</dbReference>
<dbReference type="Gene3D" id="2.40.50.100">
    <property type="match status" value="1"/>
</dbReference>
<dbReference type="PANTHER" id="PTHR32347:SF29">
    <property type="entry name" value="UPF0194 MEMBRANE PROTEIN YBHG"/>
    <property type="match status" value="1"/>
</dbReference>
<keyword evidence="3" id="KW-0732">Signal</keyword>
<evidence type="ECO:0000256" key="6">
    <source>
        <dbReference type="SAM" id="Coils"/>
    </source>
</evidence>
<protein>
    <submittedName>
        <fullName evidence="9">HlyD family efflux transporter periplasmic adaptor subunit</fullName>
    </submittedName>
</protein>
<accession>A0ABV6SMP8</accession>
<keyword evidence="5 6" id="KW-0175">Coiled coil</keyword>
<dbReference type="InterPro" id="IPR050465">
    <property type="entry name" value="UPF0194_transport"/>
</dbReference>
<keyword evidence="4" id="KW-0574">Periplasm</keyword>
<reference evidence="9 10" key="1">
    <citation type="submission" date="2024-09" db="EMBL/GenBank/DDBJ databases">
        <authorList>
            <person name="Sun Q."/>
            <person name="Mori K."/>
        </authorList>
    </citation>
    <scope>NUCLEOTIDE SEQUENCE [LARGE SCALE GENOMIC DNA]</scope>
    <source>
        <strain evidence="9 10">NCAIM B.01794</strain>
    </source>
</reference>
<evidence type="ECO:0000256" key="4">
    <source>
        <dbReference type="ARBA" id="ARBA00022764"/>
    </source>
</evidence>
<dbReference type="RefSeq" id="WP_376947262.1">
    <property type="nucleotide sequence ID" value="NZ_CP171449.1"/>
</dbReference>
<evidence type="ECO:0000256" key="1">
    <source>
        <dbReference type="ARBA" id="ARBA00004418"/>
    </source>
</evidence>
<name>A0ABV6SMP8_AZOPA</name>
<evidence type="ECO:0000256" key="5">
    <source>
        <dbReference type="ARBA" id="ARBA00023054"/>
    </source>
</evidence>
<dbReference type="InterPro" id="IPR058792">
    <property type="entry name" value="Beta-barrel_RND_2"/>
</dbReference>
<dbReference type="Pfam" id="PF25881">
    <property type="entry name" value="HH_YBHG"/>
    <property type="match status" value="1"/>
</dbReference>
<feature type="coiled-coil region" evidence="6">
    <location>
        <begin position="145"/>
        <end position="212"/>
    </location>
</feature>
<evidence type="ECO:0000259" key="8">
    <source>
        <dbReference type="Pfam" id="PF25954"/>
    </source>
</evidence>
<gene>
    <name evidence="9" type="ORF">ACFFGX_15035</name>
</gene>
<evidence type="ECO:0000259" key="7">
    <source>
        <dbReference type="Pfam" id="PF25881"/>
    </source>
</evidence>
<dbReference type="SUPFAM" id="SSF111369">
    <property type="entry name" value="HlyD-like secretion proteins"/>
    <property type="match status" value="2"/>
</dbReference>
<feature type="domain" description="CusB-like beta-barrel" evidence="8">
    <location>
        <begin position="246"/>
        <end position="331"/>
    </location>
</feature>
<dbReference type="Pfam" id="PF25954">
    <property type="entry name" value="Beta-barrel_RND_2"/>
    <property type="match status" value="1"/>
</dbReference>
<proteinExistence type="inferred from homology"/>
<dbReference type="Gene3D" id="1.10.287.470">
    <property type="entry name" value="Helix hairpin bin"/>
    <property type="match status" value="1"/>
</dbReference>
<sequence length="339" mass="37512">MTKKRFLAVALLSAALVASGLYWWQRRNDGPGDTLTLYGNVDIRQVALAFEGSDRIAEMRVEEGDRVRAGQVLAMLDTRTLRLQLEQAVAQVEVLEQSLLALRNGSRPEEIAQADAQVVAAAAEVERSRLQFRRLHDASMRTGGHAVSRQDLDNAQAQLRVAQAQLDAQRQAQRLARIGPRQEDIARAEAQLRAAQAERALLQHRIDLAELRAPQAAVVRARLLEPGDMASPQQPAYTLALNDPKWVRAYVNEVELGRIWPGMAATVVTDSAPDAPIDGRVGFISSVAEFTPKSVQTEDLRTTLVYEVRILVDDPRDRLRLGMPATVRLVADAKSQERP</sequence>
<dbReference type="InterPro" id="IPR059052">
    <property type="entry name" value="HH_YbhG-like"/>
</dbReference>
<evidence type="ECO:0000313" key="9">
    <source>
        <dbReference type="EMBL" id="MFC0710807.1"/>
    </source>
</evidence>
<keyword evidence="10" id="KW-1185">Reference proteome</keyword>
<organism evidence="9 10">
    <name type="scientific">Azorhizophilus paspali</name>
    <name type="common">Azotobacter paspali</name>
    <dbReference type="NCBI Taxonomy" id="69963"/>
    <lineage>
        <taxon>Bacteria</taxon>
        <taxon>Pseudomonadati</taxon>
        <taxon>Pseudomonadota</taxon>
        <taxon>Gammaproteobacteria</taxon>
        <taxon>Pseudomonadales</taxon>
        <taxon>Pseudomonadaceae</taxon>
        <taxon>Azorhizophilus</taxon>
    </lineage>
</organism>
<evidence type="ECO:0000256" key="2">
    <source>
        <dbReference type="ARBA" id="ARBA00010602"/>
    </source>
</evidence>
<evidence type="ECO:0000313" key="10">
    <source>
        <dbReference type="Proteomes" id="UP001589891"/>
    </source>
</evidence>
<dbReference type="EMBL" id="JBHLSS010000098">
    <property type="protein sequence ID" value="MFC0710807.1"/>
    <property type="molecule type" value="Genomic_DNA"/>
</dbReference>
<feature type="coiled-coil region" evidence="6">
    <location>
        <begin position="78"/>
        <end position="105"/>
    </location>
</feature>
<comment type="caution">
    <text evidence="9">The sequence shown here is derived from an EMBL/GenBank/DDBJ whole genome shotgun (WGS) entry which is preliminary data.</text>
</comment>
<dbReference type="Gene3D" id="2.40.30.170">
    <property type="match status" value="1"/>
</dbReference>